<dbReference type="EMBL" id="JADFTT010000449">
    <property type="protein sequence ID" value="KAG5761465.1"/>
    <property type="molecule type" value="Genomic_DNA"/>
</dbReference>
<evidence type="ECO:0000313" key="2">
    <source>
        <dbReference type="EMBL" id="KAG5761465.1"/>
    </source>
</evidence>
<accession>A0A9P7L1S2</accession>
<comment type="caution">
    <text evidence="2">The sequence shown here is derived from an EMBL/GenBank/DDBJ whole genome shotgun (WGS) entry which is preliminary data.</text>
</comment>
<evidence type="ECO:0000256" key="1">
    <source>
        <dbReference type="SAM" id="MobiDB-lite"/>
    </source>
</evidence>
<reference evidence="2" key="2">
    <citation type="submission" date="2020-10" db="EMBL/GenBank/DDBJ databases">
        <authorList>
            <person name="Peck L.D."/>
            <person name="Nowell R.W."/>
            <person name="Flood J."/>
            <person name="Ryan M.J."/>
            <person name="Barraclough T.G."/>
        </authorList>
    </citation>
    <scope>NUCLEOTIDE SEQUENCE</scope>
    <source>
        <strain evidence="2">IMI 127659i</strain>
    </source>
</reference>
<sequence>MSSQPATASANAGSGQDANGDTVESLRQRLYKAEHTITGLKATQDLVFAQNAELKKENISDLTEWQPRQ</sequence>
<proteinExistence type="predicted"/>
<gene>
    <name evidence="2" type="ORF">H9Q72_010436</name>
</gene>
<dbReference type="OrthoDB" id="5056389at2759"/>
<reference evidence="2" key="1">
    <citation type="journal article" date="2020" name="bioRxiv">
        <title>Historical genomics reveals the evolutionary mechanisms behind multiple outbreaks of the host-specific coffee wilt pathogen Fusarium xylarioides.</title>
        <authorList>
            <person name="Peck D."/>
            <person name="Nowell R.W."/>
            <person name="Flood J."/>
            <person name="Ryan M.J."/>
            <person name="Barraclough T.G."/>
        </authorList>
    </citation>
    <scope>NUCLEOTIDE SEQUENCE</scope>
    <source>
        <strain evidence="2">IMI 127659i</strain>
    </source>
</reference>
<organism evidence="2 3">
    <name type="scientific">Fusarium xylarioides</name>
    <dbReference type="NCBI Taxonomy" id="221167"/>
    <lineage>
        <taxon>Eukaryota</taxon>
        <taxon>Fungi</taxon>
        <taxon>Dikarya</taxon>
        <taxon>Ascomycota</taxon>
        <taxon>Pezizomycotina</taxon>
        <taxon>Sordariomycetes</taxon>
        <taxon>Hypocreomycetidae</taxon>
        <taxon>Hypocreales</taxon>
        <taxon>Nectriaceae</taxon>
        <taxon>Fusarium</taxon>
        <taxon>Fusarium fujikuroi species complex</taxon>
    </lineage>
</organism>
<feature type="compositionally biased region" description="Polar residues" evidence="1">
    <location>
        <begin position="1"/>
        <end position="19"/>
    </location>
</feature>
<dbReference type="AlphaFoldDB" id="A0A9P7L1S2"/>
<evidence type="ECO:0000313" key="3">
    <source>
        <dbReference type="Proteomes" id="UP000750502"/>
    </source>
</evidence>
<name>A0A9P7L1S2_9HYPO</name>
<dbReference type="Proteomes" id="UP000750502">
    <property type="component" value="Unassembled WGS sequence"/>
</dbReference>
<keyword evidence="3" id="KW-1185">Reference proteome</keyword>
<feature type="region of interest" description="Disordered" evidence="1">
    <location>
        <begin position="1"/>
        <end position="23"/>
    </location>
</feature>
<protein>
    <submittedName>
        <fullName evidence="2">Uncharacterized protein</fullName>
    </submittedName>
</protein>